<organism evidence="3 4">
    <name type="scientific">Haloterrigena alkaliphila</name>
    <dbReference type="NCBI Taxonomy" id="2816475"/>
    <lineage>
        <taxon>Archaea</taxon>
        <taxon>Methanobacteriati</taxon>
        <taxon>Methanobacteriota</taxon>
        <taxon>Stenosarchaea group</taxon>
        <taxon>Halobacteria</taxon>
        <taxon>Halobacteriales</taxon>
        <taxon>Natrialbaceae</taxon>
        <taxon>Haloterrigena</taxon>
    </lineage>
</organism>
<accession>A0A8A2VE61</accession>
<name>A0A8A2VE61_9EURY</name>
<dbReference type="Proteomes" id="UP000663203">
    <property type="component" value="Chromosome"/>
</dbReference>
<feature type="domain" description="DUF8152" evidence="2">
    <location>
        <begin position="23"/>
        <end position="108"/>
    </location>
</feature>
<evidence type="ECO:0000259" key="2">
    <source>
        <dbReference type="Pfam" id="PF26479"/>
    </source>
</evidence>
<evidence type="ECO:0000256" key="1">
    <source>
        <dbReference type="SAM" id="MobiDB-lite"/>
    </source>
</evidence>
<dbReference type="EMBL" id="CP071462">
    <property type="protein sequence ID" value="QSW99000.1"/>
    <property type="molecule type" value="Genomic_DNA"/>
</dbReference>
<feature type="region of interest" description="Disordered" evidence="1">
    <location>
        <begin position="1"/>
        <end position="22"/>
    </location>
</feature>
<evidence type="ECO:0000313" key="3">
    <source>
        <dbReference type="EMBL" id="QSW99000.1"/>
    </source>
</evidence>
<dbReference type="Pfam" id="PF26479">
    <property type="entry name" value="DUF8152"/>
    <property type="match status" value="1"/>
</dbReference>
<gene>
    <name evidence="3" type="ORF">J0X25_16695</name>
</gene>
<protein>
    <recommendedName>
        <fullName evidence="2">DUF8152 domain-containing protein</fullName>
    </recommendedName>
</protein>
<dbReference type="RefSeq" id="WP_207288608.1">
    <property type="nucleotide sequence ID" value="NZ_CP071462.1"/>
</dbReference>
<dbReference type="InterPro" id="IPR058465">
    <property type="entry name" value="DUF8152"/>
</dbReference>
<proteinExistence type="predicted"/>
<dbReference type="GeneID" id="63188978"/>
<feature type="compositionally biased region" description="Polar residues" evidence="1">
    <location>
        <begin position="1"/>
        <end position="13"/>
    </location>
</feature>
<sequence length="116" mass="12582">MTDDSPTQPNANADGSDDPLDERVQRLARRLEATAELPIDREANRWLGEADAIAGDLASSDLDDGTVRERVETVARLLSEVDTTGHEDGDAHLEAAERLCASILGDEEAARDRDAR</sequence>
<dbReference type="KEGG" id="hakz:J0X25_16695"/>
<dbReference type="AlphaFoldDB" id="A0A8A2VE61"/>
<evidence type="ECO:0000313" key="4">
    <source>
        <dbReference type="Proteomes" id="UP000663203"/>
    </source>
</evidence>
<keyword evidence="4" id="KW-1185">Reference proteome</keyword>
<reference evidence="3 4" key="1">
    <citation type="submission" date="2021-03" db="EMBL/GenBank/DDBJ databases">
        <title>Haloterrigena longa sp. nov. and Haloterrigena limicola sp. nov., extremely halophilic archaea isolated from a salt lake.</title>
        <authorList>
            <person name="Henglin C."/>
        </authorList>
    </citation>
    <scope>NUCLEOTIDE SEQUENCE [LARGE SCALE GENOMIC DNA]</scope>
    <source>
        <strain evidence="3 4">KZCA68</strain>
    </source>
</reference>